<sequence>MTPAAASTGAPAAFAALNLSRGTMSLNYSSDLWLHHVARRCSPAHYLGIARLARLPMDHQYPANIVQISPSPHAAAPRPLEDGFSEGVGELVYYLAPADEAYLGPREHVPDHSTQDMYPTQFWLSENACPAPFRSATPSQMDVTQPLDPLNMIVYITARRQRRTGLRMSTLCGRTEGIHNALTVGVAKANTDRVIRQFISMCNLMS</sequence>
<dbReference type="STRING" id="1849047.A0A3D8RA87"/>
<evidence type="ECO:0000313" key="2">
    <source>
        <dbReference type="Proteomes" id="UP000256645"/>
    </source>
</evidence>
<evidence type="ECO:0000313" key="1">
    <source>
        <dbReference type="EMBL" id="RDW70967.1"/>
    </source>
</evidence>
<protein>
    <submittedName>
        <fullName evidence="1">Uncharacterized protein</fullName>
    </submittedName>
</protein>
<gene>
    <name evidence="1" type="ORF">BP6252_07530</name>
</gene>
<dbReference type="EMBL" id="PDLM01000008">
    <property type="protein sequence ID" value="RDW70967.1"/>
    <property type="molecule type" value="Genomic_DNA"/>
</dbReference>
<dbReference type="OrthoDB" id="2924818at2759"/>
<proteinExistence type="predicted"/>
<reference evidence="1 2" key="1">
    <citation type="journal article" date="2018" name="IMA Fungus">
        <title>IMA Genome-F 9: Draft genome sequence of Annulohypoxylon stygium, Aspergillus mulundensis, Berkeleyomyces basicola (syn. Thielaviopsis basicola), Ceratocystis smalleyi, two Cercospora beticola strains, Coleophoma cylindrospora, Fusarium fracticaudum, Phialophora cf. hyalina, and Morchella septimelata.</title>
        <authorList>
            <person name="Wingfield B.D."/>
            <person name="Bills G.F."/>
            <person name="Dong Y."/>
            <person name="Huang W."/>
            <person name="Nel W.J."/>
            <person name="Swalarsk-Parry B.S."/>
            <person name="Vaghefi N."/>
            <person name="Wilken P.M."/>
            <person name="An Z."/>
            <person name="de Beer Z.W."/>
            <person name="De Vos L."/>
            <person name="Chen L."/>
            <person name="Duong T.A."/>
            <person name="Gao Y."/>
            <person name="Hammerbacher A."/>
            <person name="Kikkert J.R."/>
            <person name="Li Y."/>
            <person name="Li H."/>
            <person name="Li K."/>
            <person name="Li Q."/>
            <person name="Liu X."/>
            <person name="Ma X."/>
            <person name="Naidoo K."/>
            <person name="Pethybridge S.J."/>
            <person name="Sun J."/>
            <person name="Steenkamp E.T."/>
            <person name="van der Nest M.A."/>
            <person name="van Wyk S."/>
            <person name="Wingfield M.J."/>
            <person name="Xiong C."/>
            <person name="Yue Q."/>
            <person name="Zhang X."/>
        </authorList>
    </citation>
    <scope>NUCLEOTIDE SEQUENCE [LARGE SCALE GENOMIC DNA]</scope>
    <source>
        <strain evidence="1 2">BP6252</strain>
    </source>
</reference>
<dbReference type="AlphaFoldDB" id="A0A3D8RA87"/>
<organism evidence="1 2">
    <name type="scientific">Coleophoma cylindrospora</name>
    <dbReference type="NCBI Taxonomy" id="1849047"/>
    <lineage>
        <taxon>Eukaryota</taxon>
        <taxon>Fungi</taxon>
        <taxon>Dikarya</taxon>
        <taxon>Ascomycota</taxon>
        <taxon>Pezizomycotina</taxon>
        <taxon>Leotiomycetes</taxon>
        <taxon>Helotiales</taxon>
        <taxon>Dermateaceae</taxon>
        <taxon>Coleophoma</taxon>
    </lineage>
</organism>
<dbReference type="Proteomes" id="UP000256645">
    <property type="component" value="Unassembled WGS sequence"/>
</dbReference>
<keyword evidence="2" id="KW-1185">Reference proteome</keyword>
<comment type="caution">
    <text evidence="1">The sequence shown here is derived from an EMBL/GenBank/DDBJ whole genome shotgun (WGS) entry which is preliminary data.</text>
</comment>
<accession>A0A3D8RA87</accession>
<name>A0A3D8RA87_9HELO</name>